<evidence type="ECO:0000313" key="1">
    <source>
        <dbReference type="EMBL" id="GFS28648.1"/>
    </source>
</evidence>
<feature type="non-terminal residue" evidence="1">
    <location>
        <position position="1"/>
    </location>
</feature>
<protein>
    <submittedName>
        <fullName evidence="1">Uncharacterized protein</fullName>
    </submittedName>
</protein>
<evidence type="ECO:0000313" key="2">
    <source>
        <dbReference type="Proteomes" id="UP000887013"/>
    </source>
</evidence>
<accession>A0A8X6M735</accession>
<dbReference type="AlphaFoldDB" id="A0A8X6M735"/>
<dbReference type="EMBL" id="BMAW01087240">
    <property type="protein sequence ID" value="GFS28648.1"/>
    <property type="molecule type" value="Genomic_DNA"/>
</dbReference>
<proteinExistence type="predicted"/>
<sequence>EDPFPFQQTRTPLLTARLVQMWFANLGFQELECCVETQT</sequence>
<keyword evidence="2" id="KW-1185">Reference proteome</keyword>
<dbReference type="Proteomes" id="UP000887013">
    <property type="component" value="Unassembled WGS sequence"/>
</dbReference>
<gene>
    <name evidence="1" type="ORF">NPIL_264631</name>
</gene>
<comment type="caution">
    <text evidence="1">The sequence shown here is derived from an EMBL/GenBank/DDBJ whole genome shotgun (WGS) entry which is preliminary data.</text>
</comment>
<name>A0A8X6M735_NEPPI</name>
<organism evidence="1 2">
    <name type="scientific">Nephila pilipes</name>
    <name type="common">Giant wood spider</name>
    <name type="synonym">Nephila maculata</name>
    <dbReference type="NCBI Taxonomy" id="299642"/>
    <lineage>
        <taxon>Eukaryota</taxon>
        <taxon>Metazoa</taxon>
        <taxon>Ecdysozoa</taxon>
        <taxon>Arthropoda</taxon>
        <taxon>Chelicerata</taxon>
        <taxon>Arachnida</taxon>
        <taxon>Araneae</taxon>
        <taxon>Araneomorphae</taxon>
        <taxon>Entelegynae</taxon>
        <taxon>Araneoidea</taxon>
        <taxon>Nephilidae</taxon>
        <taxon>Nephila</taxon>
    </lineage>
</organism>
<reference evidence="1" key="1">
    <citation type="submission" date="2020-08" db="EMBL/GenBank/DDBJ databases">
        <title>Multicomponent nature underlies the extraordinary mechanical properties of spider dragline silk.</title>
        <authorList>
            <person name="Kono N."/>
            <person name="Nakamura H."/>
            <person name="Mori M."/>
            <person name="Yoshida Y."/>
            <person name="Ohtoshi R."/>
            <person name="Malay A.D."/>
            <person name="Moran D.A.P."/>
            <person name="Tomita M."/>
            <person name="Numata K."/>
            <person name="Arakawa K."/>
        </authorList>
    </citation>
    <scope>NUCLEOTIDE SEQUENCE</scope>
</reference>